<evidence type="ECO:0000256" key="2">
    <source>
        <dbReference type="SAM" id="SignalP"/>
    </source>
</evidence>
<sequence length="334" mass="33635">MNRHSFLKKTFVSLALLLPARAAFTPTFSTETSQCGPFTVSWSSTDTARAGPPFSLFLIPVNDAGAATADEPGRGGASLSLALHQDIPESAWDATTNTGSYKLDALPFRTGERFIVVMDDGFGFGTGGVSGIQTVGPNPAGTSCLGQTEQEANIRFALDTRQPPQCAALSITTAQTTSIRGFVPNGSAFSLELPAASTGDMITTWNVNVATGSSFVLVYAGSDGKYASSGLVQTAAGTSDECIANGPHSTGVSTGSSTSASRSSSSTSSRSSSTQSVPTSSNLSSRITGTSTGTSAPAAGSSSSSSNNGASGRTAGASLSMLLATVIGGVTFLS</sequence>
<organism evidence="3 4">
    <name type="scientific">Serendipita vermifera MAFF 305830</name>
    <dbReference type="NCBI Taxonomy" id="933852"/>
    <lineage>
        <taxon>Eukaryota</taxon>
        <taxon>Fungi</taxon>
        <taxon>Dikarya</taxon>
        <taxon>Basidiomycota</taxon>
        <taxon>Agaricomycotina</taxon>
        <taxon>Agaricomycetes</taxon>
        <taxon>Sebacinales</taxon>
        <taxon>Serendipitaceae</taxon>
        <taxon>Serendipita</taxon>
    </lineage>
</organism>
<proteinExistence type="predicted"/>
<dbReference type="HOGENOM" id="CLU_831994_0_0_1"/>
<feature type="signal peptide" evidence="2">
    <location>
        <begin position="1"/>
        <end position="22"/>
    </location>
</feature>
<protein>
    <submittedName>
        <fullName evidence="3">Uncharacterized protein</fullName>
    </submittedName>
</protein>
<dbReference type="EMBL" id="KN824295">
    <property type="protein sequence ID" value="KIM28114.1"/>
    <property type="molecule type" value="Genomic_DNA"/>
</dbReference>
<evidence type="ECO:0000313" key="3">
    <source>
        <dbReference type="EMBL" id="KIM28114.1"/>
    </source>
</evidence>
<reference evidence="4" key="2">
    <citation type="submission" date="2015-01" db="EMBL/GenBank/DDBJ databases">
        <title>Evolutionary Origins and Diversification of the Mycorrhizal Mutualists.</title>
        <authorList>
            <consortium name="DOE Joint Genome Institute"/>
            <consortium name="Mycorrhizal Genomics Consortium"/>
            <person name="Kohler A."/>
            <person name="Kuo A."/>
            <person name="Nagy L.G."/>
            <person name="Floudas D."/>
            <person name="Copeland A."/>
            <person name="Barry K.W."/>
            <person name="Cichocki N."/>
            <person name="Veneault-Fourrey C."/>
            <person name="LaButti K."/>
            <person name="Lindquist E.A."/>
            <person name="Lipzen A."/>
            <person name="Lundell T."/>
            <person name="Morin E."/>
            <person name="Murat C."/>
            <person name="Riley R."/>
            <person name="Ohm R."/>
            <person name="Sun H."/>
            <person name="Tunlid A."/>
            <person name="Henrissat B."/>
            <person name="Grigoriev I.V."/>
            <person name="Hibbett D.S."/>
            <person name="Martin F."/>
        </authorList>
    </citation>
    <scope>NUCLEOTIDE SEQUENCE [LARGE SCALE GENOMIC DNA]</scope>
    <source>
        <strain evidence="4">MAFF 305830</strain>
    </source>
</reference>
<dbReference type="OrthoDB" id="3267813at2759"/>
<reference evidence="3 4" key="1">
    <citation type="submission" date="2014-04" db="EMBL/GenBank/DDBJ databases">
        <authorList>
            <consortium name="DOE Joint Genome Institute"/>
            <person name="Kuo A."/>
            <person name="Zuccaro A."/>
            <person name="Kohler A."/>
            <person name="Nagy L.G."/>
            <person name="Floudas D."/>
            <person name="Copeland A."/>
            <person name="Barry K.W."/>
            <person name="Cichocki N."/>
            <person name="Veneault-Fourrey C."/>
            <person name="LaButti K."/>
            <person name="Lindquist E.A."/>
            <person name="Lipzen A."/>
            <person name="Lundell T."/>
            <person name="Morin E."/>
            <person name="Murat C."/>
            <person name="Sun H."/>
            <person name="Tunlid A."/>
            <person name="Henrissat B."/>
            <person name="Grigoriev I.V."/>
            <person name="Hibbett D.S."/>
            <person name="Martin F."/>
            <person name="Nordberg H.P."/>
            <person name="Cantor M.N."/>
            <person name="Hua S.X."/>
        </authorList>
    </citation>
    <scope>NUCLEOTIDE SEQUENCE [LARGE SCALE GENOMIC DNA]</scope>
    <source>
        <strain evidence="3 4">MAFF 305830</strain>
    </source>
</reference>
<dbReference type="Proteomes" id="UP000054097">
    <property type="component" value="Unassembled WGS sequence"/>
</dbReference>
<gene>
    <name evidence="3" type="ORF">M408DRAFT_329730</name>
</gene>
<keyword evidence="4" id="KW-1185">Reference proteome</keyword>
<dbReference type="AlphaFoldDB" id="A0A0C3B7N4"/>
<evidence type="ECO:0000256" key="1">
    <source>
        <dbReference type="SAM" id="MobiDB-lite"/>
    </source>
</evidence>
<evidence type="ECO:0000313" key="4">
    <source>
        <dbReference type="Proteomes" id="UP000054097"/>
    </source>
</evidence>
<keyword evidence="2" id="KW-0732">Signal</keyword>
<accession>A0A0C3B7N4</accession>
<name>A0A0C3B7N4_SERVB</name>
<feature type="region of interest" description="Disordered" evidence="1">
    <location>
        <begin position="242"/>
        <end position="312"/>
    </location>
</feature>
<feature type="compositionally biased region" description="Low complexity" evidence="1">
    <location>
        <begin position="249"/>
        <end position="312"/>
    </location>
</feature>
<feature type="chain" id="PRO_5002161402" evidence="2">
    <location>
        <begin position="23"/>
        <end position="334"/>
    </location>
</feature>